<feature type="domain" description="DUF1541" evidence="1">
    <location>
        <begin position="1"/>
        <end position="41"/>
    </location>
</feature>
<evidence type="ECO:0000259" key="1">
    <source>
        <dbReference type="Pfam" id="PF07563"/>
    </source>
</evidence>
<feature type="domain" description="DUF1541" evidence="1">
    <location>
        <begin position="55"/>
        <end position="103"/>
    </location>
</feature>
<evidence type="ECO:0000313" key="2">
    <source>
        <dbReference type="EMBL" id="SNR90733.1"/>
    </source>
</evidence>
<keyword evidence="3" id="KW-1185">Reference proteome</keyword>
<evidence type="ECO:0000313" key="3">
    <source>
        <dbReference type="Proteomes" id="UP000198403"/>
    </source>
</evidence>
<proteinExistence type="predicted"/>
<name>A0A239A769_9ACTN</name>
<dbReference type="AlphaFoldDB" id="A0A239A769"/>
<gene>
    <name evidence="2" type="ORF">SAMN06272737_1383</name>
</gene>
<organism evidence="2 3">
    <name type="scientific">Blastococcus mobilis</name>
    <dbReference type="NCBI Taxonomy" id="1938746"/>
    <lineage>
        <taxon>Bacteria</taxon>
        <taxon>Bacillati</taxon>
        <taxon>Actinomycetota</taxon>
        <taxon>Actinomycetes</taxon>
        <taxon>Geodermatophilales</taxon>
        <taxon>Geodermatophilaceae</taxon>
        <taxon>Blastococcus</taxon>
    </lineage>
</organism>
<protein>
    <recommendedName>
        <fullName evidence="1">DUF1541 domain-containing protein</fullName>
    </recommendedName>
</protein>
<dbReference type="InterPro" id="IPR011438">
    <property type="entry name" value="DUF1541"/>
</dbReference>
<reference evidence="2 3" key="1">
    <citation type="submission" date="2017-06" db="EMBL/GenBank/DDBJ databases">
        <authorList>
            <person name="Kim H.J."/>
            <person name="Triplett B.A."/>
        </authorList>
    </citation>
    <scope>NUCLEOTIDE SEQUENCE [LARGE SCALE GENOMIC DNA]</scope>
    <source>
        <strain evidence="2 3">DSM 44272</strain>
    </source>
</reference>
<dbReference type="EMBL" id="FZNO01000038">
    <property type="protein sequence ID" value="SNR90733.1"/>
    <property type="molecule type" value="Genomic_DNA"/>
</dbReference>
<sequence>MPGMQGAGARISGAFDTTAYSVTFAPTTGGPPVTDHKWVVHEELEDPGEPPLENGTEVVLDADHMTGMDGAEATIESSTDETVYMVDTVINGMTMTNHKWLVESELQPAQ</sequence>
<dbReference type="Proteomes" id="UP000198403">
    <property type="component" value="Unassembled WGS sequence"/>
</dbReference>
<dbReference type="Pfam" id="PF07563">
    <property type="entry name" value="DUF1541"/>
    <property type="match status" value="2"/>
</dbReference>
<dbReference type="Gene3D" id="2.30.30.1210">
    <property type="entry name" value="Domain of unknown function DUF1541"/>
    <property type="match status" value="1"/>
</dbReference>
<accession>A0A239A769</accession>